<name>A0ABS6XNT9_9SPHN</name>
<evidence type="ECO:0000313" key="1">
    <source>
        <dbReference type="EMBL" id="MBW4331883.1"/>
    </source>
</evidence>
<gene>
    <name evidence="1" type="ORF">KY084_13500</name>
</gene>
<proteinExistence type="predicted"/>
<evidence type="ECO:0008006" key="3">
    <source>
        <dbReference type="Google" id="ProtNLM"/>
    </source>
</evidence>
<sequence length="160" mass="16985">MRKLLIPLFSIALLSGCGGSSPAERNGAEDASEAIANAIGETASSVGNGIEDAGNAIAGPVKPGRYDDWIGKWVGVEGTYLDIKKPTDEDSEADYELTMQYDLDHKGTFDGTATDHGIAFSRPDGNHVLKKATGDQTGLKYLAGKRNCVMVKQGEGYCRD</sequence>
<dbReference type="RefSeq" id="WP_219239002.1">
    <property type="nucleotide sequence ID" value="NZ_JAHWZX010000014.1"/>
</dbReference>
<keyword evidence="2" id="KW-1185">Reference proteome</keyword>
<dbReference type="EMBL" id="JAHWZX010000014">
    <property type="protein sequence ID" value="MBW4331883.1"/>
    <property type="molecule type" value="Genomic_DNA"/>
</dbReference>
<accession>A0ABS6XNT9</accession>
<comment type="caution">
    <text evidence="1">The sequence shown here is derived from an EMBL/GenBank/DDBJ whole genome shotgun (WGS) entry which is preliminary data.</text>
</comment>
<protein>
    <recommendedName>
        <fullName evidence="3">Lipoprotein</fullName>
    </recommendedName>
</protein>
<evidence type="ECO:0000313" key="2">
    <source>
        <dbReference type="Proteomes" id="UP001197214"/>
    </source>
</evidence>
<reference evidence="1 2" key="1">
    <citation type="submission" date="2021-07" db="EMBL/GenBank/DDBJ databases">
        <title>Stakelama flava sp. nov., a novel endophytic bacterium isolated from branch of Kandelia candel.</title>
        <authorList>
            <person name="Tuo L."/>
        </authorList>
    </citation>
    <scope>NUCLEOTIDE SEQUENCE [LARGE SCALE GENOMIC DNA]</scope>
    <source>
        <strain evidence="1 2">CBK3Z-3</strain>
    </source>
</reference>
<dbReference type="Proteomes" id="UP001197214">
    <property type="component" value="Unassembled WGS sequence"/>
</dbReference>
<organism evidence="1 2">
    <name type="scientific">Stakelama flava</name>
    <dbReference type="NCBI Taxonomy" id="2860338"/>
    <lineage>
        <taxon>Bacteria</taxon>
        <taxon>Pseudomonadati</taxon>
        <taxon>Pseudomonadota</taxon>
        <taxon>Alphaproteobacteria</taxon>
        <taxon>Sphingomonadales</taxon>
        <taxon>Sphingomonadaceae</taxon>
        <taxon>Stakelama</taxon>
    </lineage>
</organism>
<dbReference type="PROSITE" id="PS51257">
    <property type="entry name" value="PROKAR_LIPOPROTEIN"/>
    <property type="match status" value="1"/>
</dbReference>